<comment type="similarity">
    <text evidence="1">Belongs to the beta-lactamase family.</text>
</comment>
<proteinExistence type="inferred from homology"/>
<feature type="domain" description="Beta-lactamase-related" evidence="2">
    <location>
        <begin position="80"/>
        <end position="356"/>
    </location>
</feature>
<dbReference type="EMBL" id="RRCT01000017">
    <property type="protein sequence ID" value="RQW73661.1"/>
    <property type="molecule type" value="Genomic_DNA"/>
</dbReference>
<dbReference type="PANTHER" id="PTHR22935">
    <property type="entry name" value="PENICILLIN-BINDING PROTEIN"/>
    <property type="match status" value="1"/>
</dbReference>
<protein>
    <submittedName>
        <fullName evidence="3">Class A beta-lactamase-related serine hydrolase</fullName>
    </submittedName>
</protein>
<dbReference type="InterPro" id="IPR001466">
    <property type="entry name" value="Beta-lactam-related"/>
</dbReference>
<reference evidence="3 4" key="1">
    <citation type="journal article" date="2013" name="J. Microbiol.">
        <title>Lysinibacillus chungkukjangi sp. nov., isolated from Chungkukjang, Korean fermented soybean food.</title>
        <authorList>
            <person name="Kim S.J."/>
            <person name="Jang Y.H."/>
            <person name="Hamada M."/>
            <person name="Ahn J.H."/>
            <person name="Weon H.Y."/>
            <person name="Suzuki K."/>
            <person name="Whang K.S."/>
            <person name="Kwon S.W."/>
        </authorList>
    </citation>
    <scope>NUCLEOTIDE SEQUENCE [LARGE SCALE GENOMIC DNA]</scope>
    <source>
        <strain evidence="3 4">MCCC 1A12701</strain>
    </source>
</reference>
<dbReference type="Pfam" id="PF00144">
    <property type="entry name" value="Beta-lactamase"/>
    <property type="match status" value="1"/>
</dbReference>
<comment type="caution">
    <text evidence="3">The sequence shown here is derived from an EMBL/GenBank/DDBJ whole genome shotgun (WGS) entry which is preliminary data.</text>
</comment>
<evidence type="ECO:0000256" key="1">
    <source>
        <dbReference type="ARBA" id="ARBA00038473"/>
    </source>
</evidence>
<sequence>MLWINETNLLVNRIVNRKVLEVLSSSNGEICLINQETEVLIKRELDQAKKASIVIGFVTKDEKFITGTIYDDLGSVAVGDCVFEIGSTTKTLTSLLLSKFILNHTIGLDEPISNYKPEYRRALTYNGKEVTFRHLSTHRSRFPREDMKTIRQRMKEHKDEKDNPYKYFSQDDLQQFFIDFDLKKEIDQKWGYSNIGVGLLGNILAEIVGLSYEEAIKKEILNPFGMNDTFINGTPEQYERYIKSYNKKEIRIPPIELPAINGAGALKSTMNDMLLYLEYQMGLKDSPLKEAINLTQQVHAKTGSKQLDMGLGWFIEKKKWCDHPIIHHGGTTMGFHTYCGFIKEKQVGIVICSTIQLKMVRLIKMLLHLSGMVNENIAELLFKSFLKEAHANR</sequence>
<dbReference type="Proteomes" id="UP000274033">
    <property type="component" value="Unassembled WGS sequence"/>
</dbReference>
<organism evidence="3 4">
    <name type="scientific">Lysinibacillus composti</name>
    <dbReference type="NCBI Taxonomy" id="720633"/>
    <lineage>
        <taxon>Bacteria</taxon>
        <taxon>Bacillati</taxon>
        <taxon>Bacillota</taxon>
        <taxon>Bacilli</taxon>
        <taxon>Bacillales</taxon>
        <taxon>Bacillaceae</taxon>
        <taxon>Lysinibacillus</taxon>
    </lineage>
</organism>
<dbReference type="PANTHER" id="PTHR22935:SF95">
    <property type="entry name" value="BETA-LACTAMASE-LIKE 1-RELATED"/>
    <property type="match status" value="1"/>
</dbReference>
<accession>A0A3N9UB77</accession>
<dbReference type="GO" id="GO:0016787">
    <property type="term" value="F:hydrolase activity"/>
    <property type="evidence" value="ECO:0007669"/>
    <property type="project" value="UniProtKB-KW"/>
</dbReference>
<dbReference type="InterPro" id="IPR012338">
    <property type="entry name" value="Beta-lactam/transpept-like"/>
</dbReference>
<dbReference type="InterPro" id="IPR051478">
    <property type="entry name" value="Beta-lactamase-like_AB/R"/>
</dbReference>
<dbReference type="SUPFAM" id="SSF56601">
    <property type="entry name" value="beta-lactamase/transpeptidase-like"/>
    <property type="match status" value="1"/>
</dbReference>
<name>A0A3N9UB77_9BACI</name>
<keyword evidence="3" id="KW-0378">Hydrolase</keyword>
<dbReference type="AlphaFoldDB" id="A0A3N9UB77"/>
<evidence type="ECO:0000259" key="2">
    <source>
        <dbReference type="Pfam" id="PF00144"/>
    </source>
</evidence>
<gene>
    <name evidence="3" type="ORF">EBB45_15535</name>
</gene>
<evidence type="ECO:0000313" key="4">
    <source>
        <dbReference type="Proteomes" id="UP000274033"/>
    </source>
</evidence>
<evidence type="ECO:0000313" key="3">
    <source>
        <dbReference type="EMBL" id="RQW73661.1"/>
    </source>
</evidence>
<keyword evidence="4" id="KW-1185">Reference proteome</keyword>
<dbReference type="Gene3D" id="3.40.710.10">
    <property type="entry name" value="DD-peptidase/beta-lactamase superfamily"/>
    <property type="match status" value="1"/>
</dbReference>